<keyword evidence="1" id="KW-1133">Transmembrane helix</keyword>
<reference evidence="3 4" key="1">
    <citation type="submission" date="2013-03" db="EMBL/GenBank/DDBJ databases">
        <title>Salinisphaera dokdonensis CL-ES53 Genome Sequencing.</title>
        <authorList>
            <person name="Li C."/>
            <person name="Lai Q."/>
            <person name="Shao Z."/>
        </authorList>
    </citation>
    <scope>NUCLEOTIDE SEQUENCE [LARGE SCALE GENOMIC DNA]</scope>
    <source>
        <strain evidence="3 4">CL-ES53</strain>
    </source>
</reference>
<accession>A0ABV2AY42</accession>
<keyword evidence="1" id="KW-0812">Transmembrane</keyword>
<keyword evidence="4" id="KW-1185">Reference proteome</keyword>
<name>A0ABV2AY42_9GAMM</name>
<evidence type="ECO:0000256" key="1">
    <source>
        <dbReference type="SAM" id="Phobius"/>
    </source>
</evidence>
<gene>
    <name evidence="3" type="ORF">SADO_04720</name>
</gene>
<dbReference type="InterPro" id="IPR012495">
    <property type="entry name" value="TadE-like_dom"/>
</dbReference>
<proteinExistence type="predicted"/>
<dbReference type="EMBL" id="APND01000001">
    <property type="protein sequence ID" value="MES1928533.1"/>
    <property type="molecule type" value="Genomic_DNA"/>
</dbReference>
<keyword evidence="1" id="KW-0472">Membrane</keyword>
<dbReference type="Pfam" id="PF07811">
    <property type="entry name" value="TadE"/>
    <property type="match status" value="1"/>
</dbReference>
<dbReference type="RefSeq" id="WP_353109662.1">
    <property type="nucleotide sequence ID" value="NZ_APND01000001.1"/>
</dbReference>
<evidence type="ECO:0000259" key="2">
    <source>
        <dbReference type="Pfam" id="PF07811"/>
    </source>
</evidence>
<sequence length="169" mass="17488">MREVGSRGFQTGASLIEFALVLPVFLLLVIGVLYASIAFVTHQAVAHAAQRGADAAISADPNAPSYATLAVVRASLRVAEALSFLPGEPPEIELRQECDTPVDGAGNAPPASYFCVIDSGAAGGRMVSLSLAPAFSSLWPQFPRVALAPLPAYVRATGAAVVPRSDDGR</sequence>
<feature type="transmembrane region" description="Helical" evidence="1">
    <location>
        <begin position="20"/>
        <end position="41"/>
    </location>
</feature>
<evidence type="ECO:0000313" key="3">
    <source>
        <dbReference type="EMBL" id="MES1928533.1"/>
    </source>
</evidence>
<evidence type="ECO:0000313" key="4">
    <source>
        <dbReference type="Proteomes" id="UP001460888"/>
    </source>
</evidence>
<comment type="caution">
    <text evidence="3">The sequence shown here is derived from an EMBL/GenBank/DDBJ whole genome shotgun (WGS) entry which is preliminary data.</text>
</comment>
<protein>
    <recommendedName>
        <fullName evidence="2">TadE-like domain-containing protein</fullName>
    </recommendedName>
</protein>
<organism evidence="3 4">
    <name type="scientific">Salinisphaera dokdonensis CL-ES53</name>
    <dbReference type="NCBI Taxonomy" id="1304272"/>
    <lineage>
        <taxon>Bacteria</taxon>
        <taxon>Pseudomonadati</taxon>
        <taxon>Pseudomonadota</taxon>
        <taxon>Gammaproteobacteria</taxon>
        <taxon>Salinisphaerales</taxon>
        <taxon>Salinisphaeraceae</taxon>
        <taxon>Salinisphaera</taxon>
    </lineage>
</organism>
<dbReference type="Proteomes" id="UP001460888">
    <property type="component" value="Unassembled WGS sequence"/>
</dbReference>
<feature type="domain" description="TadE-like" evidence="2">
    <location>
        <begin position="12"/>
        <end position="53"/>
    </location>
</feature>